<protein>
    <submittedName>
        <fullName evidence="1">Uncharacterized protein</fullName>
    </submittedName>
</protein>
<dbReference type="EMBL" id="QANO01000151">
    <property type="protein sequence ID" value="PTU50301.1"/>
    <property type="molecule type" value="Genomic_DNA"/>
</dbReference>
<reference evidence="1 2" key="1">
    <citation type="submission" date="2018-04" db="EMBL/GenBank/DDBJ databases">
        <authorList>
            <person name="Go L.Y."/>
            <person name="Mitchell J.A."/>
        </authorList>
    </citation>
    <scope>NUCLEOTIDE SEQUENCE [LARGE SCALE GENOMIC DNA]</scope>
    <source>
        <strain evidence="1 2">KCJK7865</strain>
    </source>
</reference>
<dbReference type="AlphaFoldDB" id="A0A2R7UE36"/>
<accession>A0A2R7UE36</accession>
<sequence>MPSIAGKPASTWSVPISRHAQAGYHRWTTGLKSGGVPVGAGLPAIGPQGLAVSFHPPPNARNTPICP</sequence>
<comment type="caution">
    <text evidence="1">The sequence shown here is derived from an EMBL/GenBank/DDBJ whole genome shotgun (WGS) entry which is preliminary data.</text>
</comment>
<dbReference type="Proteomes" id="UP000244874">
    <property type="component" value="Unassembled WGS sequence"/>
</dbReference>
<gene>
    <name evidence="1" type="ORF">DBB42_20880</name>
</gene>
<proteinExistence type="predicted"/>
<name>A0A2R7UE36_PSEDL</name>
<evidence type="ECO:0000313" key="1">
    <source>
        <dbReference type="EMBL" id="PTU50301.1"/>
    </source>
</evidence>
<organism evidence="1 2">
    <name type="scientific">Pseudomonas plecoglossicida</name>
    <dbReference type="NCBI Taxonomy" id="70775"/>
    <lineage>
        <taxon>Bacteria</taxon>
        <taxon>Pseudomonadati</taxon>
        <taxon>Pseudomonadota</taxon>
        <taxon>Gammaproteobacteria</taxon>
        <taxon>Pseudomonadales</taxon>
        <taxon>Pseudomonadaceae</taxon>
        <taxon>Pseudomonas</taxon>
    </lineage>
</organism>
<evidence type="ECO:0000313" key="2">
    <source>
        <dbReference type="Proteomes" id="UP000244874"/>
    </source>
</evidence>